<accession>A0AAF0TJT0</accession>
<dbReference type="EMBL" id="CP133614">
    <property type="protein sequence ID" value="WMV18533.1"/>
    <property type="molecule type" value="Genomic_DNA"/>
</dbReference>
<organism evidence="1 2">
    <name type="scientific">Solanum verrucosum</name>
    <dbReference type="NCBI Taxonomy" id="315347"/>
    <lineage>
        <taxon>Eukaryota</taxon>
        <taxon>Viridiplantae</taxon>
        <taxon>Streptophyta</taxon>
        <taxon>Embryophyta</taxon>
        <taxon>Tracheophyta</taxon>
        <taxon>Spermatophyta</taxon>
        <taxon>Magnoliopsida</taxon>
        <taxon>eudicotyledons</taxon>
        <taxon>Gunneridae</taxon>
        <taxon>Pentapetalae</taxon>
        <taxon>asterids</taxon>
        <taxon>lamiids</taxon>
        <taxon>Solanales</taxon>
        <taxon>Solanaceae</taxon>
        <taxon>Solanoideae</taxon>
        <taxon>Solaneae</taxon>
        <taxon>Solanum</taxon>
    </lineage>
</organism>
<reference evidence="1" key="1">
    <citation type="submission" date="2023-08" db="EMBL/GenBank/DDBJ databases">
        <title>A de novo genome assembly of Solanum verrucosum Schlechtendal, a Mexican diploid species geographically isolated from the other diploid A-genome species in potato relatives.</title>
        <authorList>
            <person name="Hosaka K."/>
        </authorList>
    </citation>
    <scope>NUCLEOTIDE SEQUENCE</scope>
    <source>
        <tissue evidence="1">Young leaves</tissue>
    </source>
</reference>
<name>A0AAF0TJT0_SOLVR</name>
<evidence type="ECO:0000313" key="1">
    <source>
        <dbReference type="EMBL" id="WMV18533.1"/>
    </source>
</evidence>
<protein>
    <submittedName>
        <fullName evidence="1">Uncharacterized protein</fullName>
    </submittedName>
</protein>
<keyword evidence="2" id="KW-1185">Reference proteome</keyword>
<evidence type="ECO:0000313" key="2">
    <source>
        <dbReference type="Proteomes" id="UP001234989"/>
    </source>
</evidence>
<proteinExistence type="predicted"/>
<gene>
    <name evidence="1" type="ORF">MTR67_011918</name>
</gene>
<sequence length="100" mass="11101">MELLKDYDVTIQYHSGKANVVPDALSRKTLGISEKGGVLSIIKVRSTFHWESKAKKFEGESLNELRKKTQSSKVEDVALDAGGVIKFKGRILVPRGDGWI</sequence>
<dbReference type="AlphaFoldDB" id="A0AAF0TJT0"/>
<dbReference type="Proteomes" id="UP001234989">
    <property type="component" value="Chromosome 3"/>
</dbReference>